<keyword evidence="7" id="KW-1185">Reference proteome</keyword>
<comment type="similarity">
    <text evidence="4">Belongs to the Nudix hydrolase family.</text>
</comment>
<gene>
    <name evidence="6" type="ORF">GHYDROH2_13030</name>
</gene>
<dbReference type="PROSITE" id="PS00893">
    <property type="entry name" value="NUDIX_BOX"/>
    <property type="match status" value="1"/>
</dbReference>
<feature type="domain" description="Nudix hydrolase" evidence="5">
    <location>
        <begin position="7"/>
        <end position="128"/>
    </location>
</feature>
<protein>
    <recommendedName>
        <fullName evidence="5">Nudix hydrolase domain-containing protein</fullName>
    </recommendedName>
</protein>
<reference evidence="6" key="1">
    <citation type="submission" date="2022-12" db="EMBL/GenBank/DDBJ databases">
        <title>Reference genome sequencing for broad-spectrum identification of bacterial and archaeal isolates by mass spectrometry.</title>
        <authorList>
            <person name="Sekiguchi Y."/>
            <person name="Tourlousse D.M."/>
        </authorList>
    </citation>
    <scope>NUCLEOTIDE SEQUENCE</scope>
    <source>
        <strain evidence="6">H2</strain>
    </source>
</reference>
<dbReference type="InterPro" id="IPR015797">
    <property type="entry name" value="NUDIX_hydrolase-like_dom_sf"/>
</dbReference>
<dbReference type="RefSeq" id="WP_214185702.1">
    <property type="nucleotide sequence ID" value="NZ_BSDS01000001.1"/>
</dbReference>
<dbReference type="InterPro" id="IPR020084">
    <property type="entry name" value="NUDIX_hydrolase_CS"/>
</dbReference>
<comment type="caution">
    <text evidence="6">The sequence shown here is derived from an EMBL/GenBank/DDBJ whole genome shotgun (WGS) entry which is preliminary data.</text>
</comment>
<accession>A0A9W6FZS7</accession>
<dbReference type="Gene3D" id="3.90.79.10">
    <property type="entry name" value="Nucleoside Triphosphate Pyrophosphohydrolase"/>
    <property type="match status" value="1"/>
</dbReference>
<keyword evidence="3" id="KW-0460">Magnesium</keyword>
<dbReference type="Proteomes" id="UP001144352">
    <property type="component" value="Unassembled WGS sequence"/>
</dbReference>
<dbReference type="InterPro" id="IPR000086">
    <property type="entry name" value="NUDIX_hydrolase_dom"/>
</dbReference>
<dbReference type="InterPro" id="IPR020476">
    <property type="entry name" value="Nudix_hydrolase"/>
</dbReference>
<sequence>MSTHDSPVHIVVVGCLIRNELGEILLIRHHKRGWEIPQGRVEAGEGIVDALRREVREETGVEIKPGPLAAVWSKVSPPASLILTFLADYADGELAPSDETPELGWFSESEGVELIAHPVTRDRLRALLDYSGTVACFSYATNPYKLLGSLGQP</sequence>
<dbReference type="PROSITE" id="PS51462">
    <property type="entry name" value="NUDIX"/>
    <property type="match status" value="1"/>
</dbReference>
<name>A0A9W6FZS7_9BACT</name>
<proteinExistence type="inferred from homology"/>
<evidence type="ECO:0000313" key="7">
    <source>
        <dbReference type="Proteomes" id="UP001144352"/>
    </source>
</evidence>
<dbReference type="SUPFAM" id="SSF55811">
    <property type="entry name" value="Nudix"/>
    <property type="match status" value="1"/>
</dbReference>
<dbReference type="PANTHER" id="PTHR43046:SF12">
    <property type="entry name" value="GDP-MANNOSE MANNOSYL HYDROLASE"/>
    <property type="match status" value="1"/>
</dbReference>
<dbReference type="Pfam" id="PF00293">
    <property type="entry name" value="NUDIX"/>
    <property type="match status" value="1"/>
</dbReference>
<dbReference type="GO" id="GO:0016787">
    <property type="term" value="F:hydrolase activity"/>
    <property type="evidence" value="ECO:0007669"/>
    <property type="project" value="UniProtKB-KW"/>
</dbReference>
<organism evidence="6 7">
    <name type="scientific">Geobacter hydrogenophilus</name>
    <dbReference type="NCBI Taxonomy" id="40983"/>
    <lineage>
        <taxon>Bacteria</taxon>
        <taxon>Pseudomonadati</taxon>
        <taxon>Thermodesulfobacteriota</taxon>
        <taxon>Desulfuromonadia</taxon>
        <taxon>Geobacterales</taxon>
        <taxon>Geobacteraceae</taxon>
        <taxon>Geobacter</taxon>
    </lineage>
</organism>
<dbReference type="EMBL" id="BSDS01000001">
    <property type="protein sequence ID" value="GLI37802.1"/>
    <property type="molecule type" value="Genomic_DNA"/>
</dbReference>
<evidence type="ECO:0000256" key="3">
    <source>
        <dbReference type="ARBA" id="ARBA00022842"/>
    </source>
</evidence>
<dbReference type="PRINTS" id="PR00502">
    <property type="entry name" value="NUDIXFAMILY"/>
</dbReference>
<keyword evidence="2 4" id="KW-0378">Hydrolase</keyword>
<comment type="cofactor">
    <cofactor evidence="1">
        <name>Mg(2+)</name>
        <dbReference type="ChEBI" id="CHEBI:18420"/>
    </cofactor>
</comment>
<evidence type="ECO:0000256" key="1">
    <source>
        <dbReference type="ARBA" id="ARBA00001946"/>
    </source>
</evidence>
<evidence type="ECO:0000256" key="2">
    <source>
        <dbReference type="ARBA" id="ARBA00022801"/>
    </source>
</evidence>
<dbReference type="PANTHER" id="PTHR43046">
    <property type="entry name" value="GDP-MANNOSE MANNOSYL HYDROLASE"/>
    <property type="match status" value="1"/>
</dbReference>
<evidence type="ECO:0000256" key="4">
    <source>
        <dbReference type="RuleBase" id="RU003476"/>
    </source>
</evidence>
<evidence type="ECO:0000313" key="6">
    <source>
        <dbReference type="EMBL" id="GLI37802.1"/>
    </source>
</evidence>
<dbReference type="AlphaFoldDB" id="A0A9W6FZS7"/>
<evidence type="ECO:0000259" key="5">
    <source>
        <dbReference type="PROSITE" id="PS51462"/>
    </source>
</evidence>